<evidence type="ECO:0000256" key="17">
    <source>
        <dbReference type="SAM" id="Phobius"/>
    </source>
</evidence>
<evidence type="ECO:0000313" key="20">
    <source>
        <dbReference type="EMBL" id="RKP26492.1"/>
    </source>
</evidence>
<dbReference type="PANTHER" id="PTHR13872:SF1">
    <property type="entry name" value="DOLICHYL-DIPHOSPHOOLIGOSACCHARIDE--PROTEIN GLYCOSYLTRANSFERASE SUBUNIT STT3B"/>
    <property type="match status" value="1"/>
</dbReference>
<dbReference type="InterPro" id="IPR048307">
    <property type="entry name" value="STT3_N"/>
</dbReference>
<evidence type="ECO:0000256" key="15">
    <source>
        <dbReference type="ARBA" id="ARBA00048829"/>
    </source>
</evidence>
<feature type="region of interest" description="Disordered" evidence="16">
    <location>
        <begin position="480"/>
        <end position="518"/>
    </location>
</feature>
<evidence type="ECO:0000256" key="12">
    <source>
        <dbReference type="ARBA" id="ARBA00022989"/>
    </source>
</evidence>
<dbReference type="EC" id="2.4.99.18" evidence="6"/>
<comment type="cofactor">
    <cofactor evidence="2">
        <name>Mg(2+)</name>
        <dbReference type="ChEBI" id="CHEBI:18420"/>
    </cofactor>
</comment>
<dbReference type="Pfam" id="PF02516">
    <property type="entry name" value="STT3"/>
    <property type="match status" value="1"/>
</dbReference>
<feature type="transmembrane region" description="Helical" evidence="17">
    <location>
        <begin position="427"/>
        <end position="445"/>
    </location>
</feature>
<feature type="transmembrane region" description="Helical" evidence="17">
    <location>
        <begin position="277"/>
        <end position="297"/>
    </location>
</feature>
<dbReference type="UniPathway" id="UPA00378"/>
<dbReference type="GO" id="GO:0016020">
    <property type="term" value="C:membrane"/>
    <property type="evidence" value="ECO:0007669"/>
    <property type="project" value="InterPro"/>
</dbReference>
<comment type="subcellular location">
    <subcellularLocation>
        <location evidence="3">Endomembrane system</location>
        <topology evidence="3">Multi-pass membrane protein</topology>
    </subcellularLocation>
</comment>
<keyword evidence="13 17" id="KW-0472">Membrane</keyword>
<dbReference type="Pfam" id="PF21436">
    <property type="entry name" value="STT3-PglB_core"/>
    <property type="match status" value="1"/>
</dbReference>
<evidence type="ECO:0000256" key="9">
    <source>
        <dbReference type="ARBA" id="ARBA00022692"/>
    </source>
</evidence>
<feature type="domain" description="Oligosaccharyl transferase STT3 N-terminal" evidence="18">
    <location>
        <begin position="59"/>
        <end position="458"/>
    </location>
</feature>
<dbReference type="InterPro" id="IPR003674">
    <property type="entry name" value="Oligo_trans_STT3"/>
</dbReference>
<evidence type="ECO:0000256" key="2">
    <source>
        <dbReference type="ARBA" id="ARBA00001946"/>
    </source>
</evidence>
<feature type="transmembrane region" description="Helical" evidence="17">
    <location>
        <begin position="339"/>
        <end position="364"/>
    </location>
</feature>
<feature type="transmembrane region" description="Helical" evidence="17">
    <location>
        <begin position="221"/>
        <end position="244"/>
    </location>
</feature>
<comment type="pathway">
    <text evidence="4">Protein modification; protein glycosylation.</text>
</comment>
<dbReference type="Proteomes" id="UP000278143">
    <property type="component" value="Unassembled WGS sequence"/>
</dbReference>
<dbReference type="InterPro" id="IPR048999">
    <property type="entry name" value="STT3-PglB_core"/>
</dbReference>
<evidence type="ECO:0000256" key="11">
    <source>
        <dbReference type="ARBA" id="ARBA00022842"/>
    </source>
</evidence>
<keyword evidence="10" id="KW-0479">Metal-binding</keyword>
<dbReference type="GO" id="GO:0018279">
    <property type="term" value="P:protein N-linked glycosylation via asparagine"/>
    <property type="evidence" value="ECO:0007669"/>
    <property type="project" value="TreeGrafter"/>
</dbReference>
<feature type="transmembrane region" description="Helical" evidence="17">
    <location>
        <begin position="156"/>
        <end position="176"/>
    </location>
</feature>
<feature type="transmembrane region" description="Helical" evidence="17">
    <location>
        <begin position="13"/>
        <end position="41"/>
    </location>
</feature>
<dbReference type="OrthoDB" id="10261066at2759"/>
<dbReference type="GO" id="GO:0043687">
    <property type="term" value="P:post-translational protein modification"/>
    <property type="evidence" value="ECO:0007669"/>
    <property type="project" value="TreeGrafter"/>
</dbReference>
<feature type="transmembrane region" description="Helical" evidence="17">
    <location>
        <begin position="61"/>
        <end position="82"/>
    </location>
</feature>
<sequence>MAGPPFQQLVHRILLLLLLLLFVFFVFVFVFLMVTVLPLLLQTSMGHEIALEEERTRLLRVVILASIALVAFASRLFSVIRYESVIHEFDPWFNYRTTRYLVEHDLHQFWNWFDETSWYPLGRIVGGTLYPGLMITAAAIWNSLRTLGLPVDIRNICVFMAPLFSGLCAVASYLVAKELKDSRAGLLAALFIGVAPGYISRSVAGSYDYEGIAIFQMMLTFYFWLKAVKTGSAFFGGIAAITYFYMVSTWGGYVFPINLIPLHVFVLLLMGRFSNRVYVAYSTFYAIGTLYSMQIPFVGFQPTRTSEHMAALGIFGLIQIVAFVQLVRSHLASQQFRRLLLVSVGVAFVASFAALVFLTMRGYIAPWTGRFYSLWDTGYAKKHIPIIASVSEHQPTPWTSIFFDLQLLTFLFPAGIYFCFRSLKDEHVFIVLFAAAATYFAGVMIRLVLTLTPVVCVAAAIAVSNVLDVYLKTPPATERAETAPARTVHADRPSATAAEGESKRPRTASLAAQQRDPSAEKGYIRGDFSKLGTIAVFAYMLVQFVWHCTWVTGSAYSSPSIILSSYTPDGQQHIIDDFREAYFWLQENTAPDAKILSWWDYGYQIAGMANRTVIVDNNTWNNTHIATVGLALASPEPLAYDVMRKLDVDYVLVIHGSVLGYSGDDINKFLWMIRIAQGVYPHLVQESDFYSARGQYRVDDEASKAMKESLMFKLNYYRVHELYGNGEAWDRVRQSAIASKNIKLSTVDEVYTSENWIVRIYKLKKPDNLGRTLQDAAAFEENRRRKRKVMKKY</sequence>
<feature type="transmembrane region" description="Helical" evidence="17">
    <location>
        <begin position="250"/>
        <end position="270"/>
    </location>
</feature>
<evidence type="ECO:0000313" key="21">
    <source>
        <dbReference type="Proteomes" id="UP000278143"/>
    </source>
</evidence>
<dbReference type="GO" id="GO:0004579">
    <property type="term" value="F:dolichyl-diphosphooligosaccharide-protein glycotransferase activity"/>
    <property type="evidence" value="ECO:0007669"/>
    <property type="project" value="UniProtKB-EC"/>
</dbReference>
<dbReference type="EMBL" id="KZ989411">
    <property type="protein sequence ID" value="RKP26492.1"/>
    <property type="molecule type" value="Genomic_DNA"/>
</dbReference>
<proteinExistence type="inferred from homology"/>
<dbReference type="AlphaFoldDB" id="A0A4P9Z3C3"/>
<organism evidence="20 21">
    <name type="scientific">Syncephalis pseudoplumigaleata</name>
    <dbReference type="NCBI Taxonomy" id="1712513"/>
    <lineage>
        <taxon>Eukaryota</taxon>
        <taxon>Fungi</taxon>
        <taxon>Fungi incertae sedis</taxon>
        <taxon>Zoopagomycota</taxon>
        <taxon>Zoopagomycotina</taxon>
        <taxon>Zoopagomycetes</taxon>
        <taxon>Zoopagales</taxon>
        <taxon>Piptocephalidaceae</taxon>
        <taxon>Syncephalis</taxon>
    </lineage>
</organism>
<dbReference type="GO" id="GO:0012505">
    <property type="term" value="C:endomembrane system"/>
    <property type="evidence" value="ECO:0007669"/>
    <property type="project" value="UniProtKB-SubCell"/>
</dbReference>
<evidence type="ECO:0000256" key="16">
    <source>
        <dbReference type="SAM" id="MobiDB-lite"/>
    </source>
</evidence>
<feature type="transmembrane region" description="Helical" evidence="17">
    <location>
        <begin position="401"/>
        <end position="420"/>
    </location>
</feature>
<evidence type="ECO:0000256" key="6">
    <source>
        <dbReference type="ARBA" id="ARBA00012605"/>
    </source>
</evidence>
<evidence type="ECO:0000256" key="3">
    <source>
        <dbReference type="ARBA" id="ARBA00004127"/>
    </source>
</evidence>
<keyword evidence="9 17" id="KW-0812">Transmembrane</keyword>
<feature type="transmembrane region" description="Helical" evidence="17">
    <location>
        <begin position="309"/>
        <end position="327"/>
    </location>
</feature>
<feature type="transmembrane region" description="Helical" evidence="17">
    <location>
        <begin position="124"/>
        <end position="144"/>
    </location>
</feature>
<feature type="transmembrane region" description="Helical" evidence="17">
    <location>
        <begin position="182"/>
        <end position="200"/>
    </location>
</feature>
<evidence type="ECO:0000259" key="19">
    <source>
        <dbReference type="Pfam" id="PF21436"/>
    </source>
</evidence>
<evidence type="ECO:0000256" key="7">
    <source>
        <dbReference type="ARBA" id="ARBA00022676"/>
    </source>
</evidence>
<dbReference type="Gene3D" id="3.40.50.12610">
    <property type="match status" value="1"/>
</dbReference>
<keyword evidence="7" id="KW-0328">Glycosyltransferase</keyword>
<evidence type="ECO:0000256" key="4">
    <source>
        <dbReference type="ARBA" id="ARBA00004922"/>
    </source>
</evidence>
<comment type="cofactor">
    <cofactor evidence="1">
        <name>Mn(2+)</name>
        <dbReference type="ChEBI" id="CHEBI:29035"/>
    </cofactor>
</comment>
<evidence type="ECO:0000256" key="5">
    <source>
        <dbReference type="ARBA" id="ARBA00010810"/>
    </source>
</evidence>
<evidence type="ECO:0000256" key="1">
    <source>
        <dbReference type="ARBA" id="ARBA00001936"/>
    </source>
</evidence>
<name>A0A4P9Z3C3_9FUNG</name>
<keyword evidence="14" id="KW-0464">Manganese</keyword>
<keyword evidence="21" id="KW-1185">Reference proteome</keyword>
<comment type="similarity">
    <text evidence="5">Belongs to the STT3 family.</text>
</comment>
<feature type="domain" description="STT3/PglB/AglB core" evidence="19">
    <location>
        <begin position="595"/>
        <end position="651"/>
    </location>
</feature>
<dbReference type="GO" id="GO:0046872">
    <property type="term" value="F:metal ion binding"/>
    <property type="evidence" value="ECO:0007669"/>
    <property type="project" value="UniProtKB-KW"/>
</dbReference>
<comment type="catalytic activity">
    <reaction evidence="15">
        <text>a di-trans,poly-cis-dolichyl diphosphooligosaccharide + L-asparaginyl-[protein] = N(4)-(oligosaccharide-(1-&gt;4)-N-acetyl-beta-D-glucosaminyl-(1-&gt;4)-N-acetyl-beta-D-glucosaminyl)-L-asparaginyl-[protein] + a di-trans,poly-cis-dolichyl diphosphate + H(+)</text>
        <dbReference type="Rhea" id="RHEA:22980"/>
        <dbReference type="Rhea" id="RHEA-COMP:12804"/>
        <dbReference type="Rhea" id="RHEA-COMP:12805"/>
        <dbReference type="Rhea" id="RHEA-COMP:19506"/>
        <dbReference type="Rhea" id="RHEA-COMP:19509"/>
        <dbReference type="ChEBI" id="CHEBI:15378"/>
        <dbReference type="ChEBI" id="CHEBI:50347"/>
        <dbReference type="ChEBI" id="CHEBI:57497"/>
        <dbReference type="ChEBI" id="CHEBI:57570"/>
        <dbReference type="ChEBI" id="CHEBI:132529"/>
        <dbReference type="EC" id="2.4.99.18"/>
    </reaction>
</comment>
<evidence type="ECO:0000259" key="18">
    <source>
        <dbReference type="Pfam" id="PF02516"/>
    </source>
</evidence>
<evidence type="ECO:0000256" key="13">
    <source>
        <dbReference type="ARBA" id="ARBA00023136"/>
    </source>
</evidence>
<keyword evidence="8 20" id="KW-0808">Transferase</keyword>
<accession>A0A4P9Z3C3</accession>
<evidence type="ECO:0000256" key="8">
    <source>
        <dbReference type="ARBA" id="ARBA00022679"/>
    </source>
</evidence>
<keyword evidence="12 17" id="KW-1133">Transmembrane helix</keyword>
<evidence type="ECO:0000256" key="10">
    <source>
        <dbReference type="ARBA" id="ARBA00022723"/>
    </source>
</evidence>
<keyword evidence="11" id="KW-0460">Magnesium</keyword>
<reference evidence="21" key="1">
    <citation type="journal article" date="2018" name="Nat. Microbiol.">
        <title>Leveraging single-cell genomics to expand the fungal tree of life.</title>
        <authorList>
            <person name="Ahrendt S.R."/>
            <person name="Quandt C.A."/>
            <person name="Ciobanu D."/>
            <person name="Clum A."/>
            <person name="Salamov A."/>
            <person name="Andreopoulos B."/>
            <person name="Cheng J.F."/>
            <person name="Woyke T."/>
            <person name="Pelin A."/>
            <person name="Henrissat B."/>
            <person name="Reynolds N.K."/>
            <person name="Benny G.L."/>
            <person name="Smith M.E."/>
            <person name="James T.Y."/>
            <person name="Grigoriev I.V."/>
        </authorList>
    </citation>
    <scope>NUCLEOTIDE SEQUENCE [LARGE SCALE GENOMIC DNA]</scope>
    <source>
        <strain evidence="21">Benny S71-1</strain>
    </source>
</reference>
<protein>
    <recommendedName>
        <fullName evidence="6">dolichyl-diphosphooligosaccharide--protein glycotransferase</fullName>
        <ecNumber evidence="6">2.4.99.18</ecNumber>
    </recommendedName>
</protein>
<dbReference type="PANTHER" id="PTHR13872">
    <property type="entry name" value="DOLICHYL-DIPHOSPHOOLIGOSACCHARIDE--PROTEIN GLYCOSYLTRANSFERASE SUBUNIT"/>
    <property type="match status" value="1"/>
</dbReference>
<evidence type="ECO:0000256" key="14">
    <source>
        <dbReference type="ARBA" id="ARBA00023211"/>
    </source>
</evidence>
<gene>
    <name evidence="20" type="ORF">SYNPS1DRAFT_27820</name>
</gene>